<dbReference type="EMBL" id="FOVD01000004">
    <property type="protein sequence ID" value="SFN50827.1"/>
    <property type="molecule type" value="Genomic_DNA"/>
</dbReference>
<keyword evidence="2" id="KW-1003">Cell membrane</keyword>
<keyword evidence="4 6" id="KW-1133">Transmembrane helix</keyword>
<dbReference type="Pfam" id="PF12823">
    <property type="entry name" value="DUF3817"/>
    <property type="match status" value="1"/>
</dbReference>
<keyword evidence="5 6" id="KW-0472">Membrane</keyword>
<dbReference type="NCBIfam" id="TIGR03954">
    <property type="entry name" value="integ_memb_HG"/>
    <property type="match status" value="1"/>
</dbReference>
<evidence type="ECO:0000256" key="5">
    <source>
        <dbReference type="ARBA" id="ARBA00023136"/>
    </source>
</evidence>
<dbReference type="GO" id="GO:0005886">
    <property type="term" value="C:plasma membrane"/>
    <property type="evidence" value="ECO:0007669"/>
    <property type="project" value="UniProtKB-SubCell"/>
</dbReference>
<evidence type="ECO:0000259" key="7">
    <source>
        <dbReference type="Pfam" id="PF12823"/>
    </source>
</evidence>
<protein>
    <submittedName>
        <fullName evidence="8">Integral membrane protein</fullName>
    </submittedName>
</protein>
<name>A0A1I4ZKY6_CHROL</name>
<dbReference type="AlphaFoldDB" id="A0A1I4ZKY6"/>
<evidence type="ECO:0000256" key="3">
    <source>
        <dbReference type="ARBA" id="ARBA00022692"/>
    </source>
</evidence>
<feature type="transmembrane region" description="Helical" evidence="6">
    <location>
        <begin position="60"/>
        <end position="86"/>
    </location>
</feature>
<keyword evidence="3 6" id="KW-0812">Transmembrane</keyword>
<evidence type="ECO:0000256" key="1">
    <source>
        <dbReference type="ARBA" id="ARBA00004651"/>
    </source>
</evidence>
<accession>A0A1I4ZKY6</accession>
<evidence type="ECO:0000256" key="6">
    <source>
        <dbReference type="SAM" id="Phobius"/>
    </source>
</evidence>
<dbReference type="InterPro" id="IPR023845">
    <property type="entry name" value="DUF3817_TM"/>
</dbReference>
<dbReference type="Proteomes" id="UP000198769">
    <property type="component" value="Unassembled WGS sequence"/>
</dbReference>
<evidence type="ECO:0000313" key="9">
    <source>
        <dbReference type="Proteomes" id="UP000198769"/>
    </source>
</evidence>
<reference evidence="9" key="1">
    <citation type="submission" date="2016-10" db="EMBL/GenBank/DDBJ databases">
        <authorList>
            <person name="Varghese N."/>
            <person name="Submissions S."/>
        </authorList>
    </citation>
    <scope>NUCLEOTIDE SEQUENCE [LARGE SCALE GENOMIC DNA]</scope>
    <source>
        <strain evidence="9">DSM 25575</strain>
    </source>
</reference>
<sequence length="124" mass="14962">MRPAIFQFIYQDMEFIENFFLKYPQDKVIRWFRQICLAEAVSWFFLFTAMIWIRVDPEGIFPIVYISTIGSIHGLFFTLYLIFLPAIRKTFTWDDEDSVFALISAFFPFATIWIDKKLARFDRE</sequence>
<feature type="domain" description="DUF3817" evidence="7">
    <location>
        <begin position="29"/>
        <end position="120"/>
    </location>
</feature>
<keyword evidence="9" id="KW-1185">Reference proteome</keyword>
<feature type="transmembrane region" description="Helical" evidence="6">
    <location>
        <begin position="98"/>
        <end position="114"/>
    </location>
</feature>
<proteinExistence type="predicted"/>
<evidence type="ECO:0000256" key="2">
    <source>
        <dbReference type="ARBA" id="ARBA00022475"/>
    </source>
</evidence>
<gene>
    <name evidence="8" type="ORF">SAMN05421594_3057</name>
</gene>
<organism evidence="8 9">
    <name type="scientific">Chryseobacterium oleae</name>
    <dbReference type="NCBI Taxonomy" id="491207"/>
    <lineage>
        <taxon>Bacteria</taxon>
        <taxon>Pseudomonadati</taxon>
        <taxon>Bacteroidota</taxon>
        <taxon>Flavobacteriia</taxon>
        <taxon>Flavobacteriales</taxon>
        <taxon>Weeksellaceae</taxon>
        <taxon>Chryseobacterium group</taxon>
        <taxon>Chryseobacterium</taxon>
    </lineage>
</organism>
<comment type="subcellular location">
    <subcellularLocation>
        <location evidence="1">Cell membrane</location>
        <topology evidence="1">Multi-pass membrane protein</topology>
    </subcellularLocation>
</comment>
<evidence type="ECO:0000256" key="4">
    <source>
        <dbReference type="ARBA" id="ARBA00022989"/>
    </source>
</evidence>
<evidence type="ECO:0000313" key="8">
    <source>
        <dbReference type="EMBL" id="SFN50827.1"/>
    </source>
</evidence>
<feature type="transmembrane region" description="Helical" evidence="6">
    <location>
        <begin position="31"/>
        <end position="53"/>
    </location>
</feature>